<dbReference type="AlphaFoldDB" id="A0A934MBC3"/>
<keyword evidence="1" id="KW-0812">Transmembrane</keyword>
<evidence type="ECO:0000256" key="1">
    <source>
        <dbReference type="SAM" id="Phobius"/>
    </source>
</evidence>
<feature type="transmembrane region" description="Helical" evidence="1">
    <location>
        <begin position="33"/>
        <end position="54"/>
    </location>
</feature>
<comment type="caution">
    <text evidence="2">The sequence shown here is derived from an EMBL/GenBank/DDBJ whole genome shotgun (WGS) entry which is preliminary data.</text>
</comment>
<dbReference type="GO" id="GO:0008237">
    <property type="term" value="F:metallopeptidase activity"/>
    <property type="evidence" value="ECO:0007669"/>
    <property type="project" value="UniProtKB-KW"/>
</dbReference>
<feature type="transmembrane region" description="Helical" evidence="1">
    <location>
        <begin position="137"/>
        <end position="162"/>
    </location>
</feature>
<feature type="transmembrane region" description="Helical" evidence="1">
    <location>
        <begin position="238"/>
        <end position="259"/>
    </location>
</feature>
<keyword evidence="2" id="KW-0482">Metalloprotease</keyword>
<keyword evidence="1" id="KW-1133">Transmembrane helix</keyword>
<protein>
    <submittedName>
        <fullName evidence="2">PrsW family intramembrane metalloprotease</fullName>
    </submittedName>
</protein>
<accession>A0A934MBC3</accession>
<dbReference type="Pfam" id="PF13367">
    <property type="entry name" value="PrsW-protease"/>
    <property type="match status" value="1"/>
</dbReference>
<feature type="transmembrane region" description="Helical" evidence="1">
    <location>
        <begin position="209"/>
        <end position="232"/>
    </location>
</feature>
<dbReference type="PANTHER" id="PTHR36844">
    <property type="entry name" value="PROTEASE PRSW"/>
    <property type="match status" value="1"/>
</dbReference>
<evidence type="ECO:0000313" key="2">
    <source>
        <dbReference type="EMBL" id="MBI8989828.1"/>
    </source>
</evidence>
<dbReference type="PANTHER" id="PTHR36844:SF1">
    <property type="entry name" value="PROTEASE PRSW"/>
    <property type="match status" value="1"/>
</dbReference>
<organism evidence="2 3">
    <name type="scientific">Corynebacterium meridianum</name>
    <dbReference type="NCBI Taxonomy" id="2765363"/>
    <lineage>
        <taxon>Bacteria</taxon>
        <taxon>Bacillati</taxon>
        <taxon>Actinomycetota</taxon>
        <taxon>Actinomycetes</taxon>
        <taxon>Mycobacteriales</taxon>
        <taxon>Corynebacteriaceae</taxon>
        <taxon>Corynebacterium</taxon>
    </lineage>
</organism>
<proteinExistence type="predicted"/>
<feature type="transmembrane region" description="Helical" evidence="1">
    <location>
        <begin position="182"/>
        <end position="202"/>
    </location>
</feature>
<dbReference type="EMBL" id="JAEIOS010000013">
    <property type="protein sequence ID" value="MBI8989828.1"/>
    <property type="molecule type" value="Genomic_DNA"/>
</dbReference>
<dbReference type="InterPro" id="IPR026898">
    <property type="entry name" value="PrsW"/>
</dbReference>
<sequence length="307" mass="32975">MWVLNGIGLVGGCLALVVALVAGAATDGELPSMGVMGLSVLLAVLELSVVLLVIRFSPLWPRAGAGYVVAALLWGATVSPLLVFPLASASLDLPARLGLDHFEASWGGAYPEETVKTLGVLIILFSFRRLVRPWHGFVTGVLVGIGFEVVENAGYAVMGALYDPVSDMDGMLGMWGLRMVAGPFLHVLFTGMAGWGLGVAVFTAHRGHLWRLGTGLLWVCVAFTAHFCWNIMHDDLRVSIVSMGAIALVIYPLFIWVVVRAWRSARTDAGYVLLDRPVVSVRQLEQGGFAVLGTGDVRPRGENRPRK</sequence>
<keyword evidence="1" id="KW-0472">Membrane</keyword>
<gene>
    <name evidence="2" type="ORF">JDV75_08650</name>
</gene>
<feature type="transmembrane region" description="Helical" evidence="1">
    <location>
        <begin position="107"/>
        <end position="125"/>
    </location>
</feature>
<dbReference type="RefSeq" id="WP_198738857.1">
    <property type="nucleotide sequence ID" value="NZ_JAEIOS010000013.1"/>
</dbReference>
<keyword evidence="3" id="KW-1185">Reference proteome</keyword>
<reference evidence="2" key="1">
    <citation type="submission" date="2020-12" db="EMBL/GenBank/DDBJ databases">
        <title>Genome public.</title>
        <authorList>
            <person name="Sun Q."/>
        </authorList>
    </citation>
    <scope>NUCLEOTIDE SEQUENCE</scope>
    <source>
        <strain evidence="2">CCM 8863</strain>
    </source>
</reference>
<keyword evidence="2" id="KW-0645">Protease</keyword>
<evidence type="ECO:0000313" key="3">
    <source>
        <dbReference type="Proteomes" id="UP000645966"/>
    </source>
</evidence>
<dbReference type="Proteomes" id="UP000645966">
    <property type="component" value="Unassembled WGS sequence"/>
</dbReference>
<feature type="transmembrane region" description="Helical" evidence="1">
    <location>
        <begin position="66"/>
        <end position="87"/>
    </location>
</feature>
<name>A0A934MBC3_9CORY</name>
<keyword evidence="2" id="KW-0378">Hydrolase</keyword>